<feature type="region of interest" description="Disordered" evidence="3">
    <location>
        <begin position="364"/>
        <end position="387"/>
    </location>
</feature>
<dbReference type="OrthoDB" id="515313at2759"/>
<dbReference type="InterPro" id="IPR038791">
    <property type="entry name" value="Cfap97/Hemingway"/>
</dbReference>
<dbReference type="OMA" id="DEKCCEE"/>
<proteinExistence type="inferred from homology"/>
<comment type="similarity">
    <text evidence="1">Belongs to the CFAP97 family.</text>
</comment>
<feature type="compositionally biased region" description="Low complexity" evidence="3">
    <location>
        <begin position="182"/>
        <end position="212"/>
    </location>
</feature>
<feature type="compositionally biased region" description="Polar residues" evidence="3">
    <location>
        <begin position="43"/>
        <end position="53"/>
    </location>
</feature>
<feature type="compositionally biased region" description="Polar residues" evidence="3">
    <location>
        <begin position="170"/>
        <end position="181"/>
    </location>
</feature>
<dbReference type="InterPro" id="IPR029488">
    <property type="entry name" value="Hmw/CFAP97"/>
</dbReference>
<organism evidence="4 5">
    <name type="scientific">Naja naja</name>
    <name type="common">Indian cobra</name>
    <dbReference type="NCBI Taxonomy" id="35670"/>
    <lineage>
        <taxon>Eukaryota</taxon>
        <taxon>Metazoa</taxon>
        <taxon>Chordata</taxon>
        <taxon>Craniata</taxon>
        <taxon>Vertebrata</taxon>
        <taxon>Euteleostomi</taxon>
        <taxon>Lepidosauria</taxon>
        <taxon>Squamata</taxon>
        <taxon>Bifurcata</taxon>
        <taxon>Unidentata</taxon>
        <taxon>Episquamata</taxon>
        <taxon>Toxicofera</taxon>
        <taxon>Serpentes</taxon>
        <taxon>Colubroidea</taxon>
        <taxon>Elapidae</taxon>
        <taxon>Elapinae</taxon>
        <taxon>Naja</taxon>
    </lineage>
</organism>
<dbReference type="PANTHER" id="PTHR23035">
    <property type="entry name" value="CILIA- AND FLAGELLA-ASSOCIATED PROTEIN 97-RELATED"/>
    <property type="match status" value="1"/>
</dbReference>
<dbReference type="Pfam" id="PF13879">
    <property type="entry name" value="Hmw_CFAP97"/>
    <property type="match status" value="1"/>
</dbReference>
<reference evidence="4" key="2">
    <citation type="submission" date="2025-09" db="UniProtKB">
        <authorList>
            <consortium name="Ensembl"/>
        </authorList>
    </citation>
    <scope>IDENTIFICATION</scope>
</reference>
<dbReference type="Proteomes" id="UP000694559">
    <property type="component" value="Unplaced"/>
</dbReference>
<evidence type="ECO:0000256" key="2">
    <source>
        <dbReference type="ARBA" id="ARBA00021424"/>
    </source>
</evidence>
<feature type="region of interest" description="Disordered" evidence="3">
    <location>
        <begin position="123"/>
        <end position="264"/>
    </location>
</feature>
<sequence length="492" mass="55639">MRRKHLSSTDFSMDRYEDVSDCEVDHSFFDSDFEEEMKKDRATTQNKMESSGPAQIKDSVTDDCHLKQEAKAMEDNGIEEGKQAKQAESQKEHMLGNGAHNSNNALSLLASLNLEDPVDRITAQNEQTLHENIPVQIPLKEKECEENYYTDEEDSSDDSRNQRVRHKFSKQPNGTKVNRNVSSSSSSSPSSSSDTDYSDTGSDGCLSDSSCSSEKKNIRSPLFSSEQQSRQGIKSVEERSKLGDHTEESEDTVTDVTPLSTPDISPIQSFEVAASNDKKLKVKRQQNVSQELHEPEVDHKCLQKVLHEAMDLNNLLKAFLQLEKKDQQELVLNQSSLGSRKNYSFTNDEVRQIDRENQRLLKELTKHSTKPRNKSASVKKPSGSAPKMYHSAINRQKEQQRIDRENLAFLKRLEAVKPTTGMKRSEQLTDYQRQMGYFRTAGTPRRGKSALNHQSPSRGTSRTSSHSASSTINRRSEKPVFDKWCTAAVEPQ</sequence>
<evidence type="ECO:0000256" key="3">
    <source>
        <dbReference type="SAM" id="MobiDB-lite"/>
    </source>
</evidence>
<accession>A0A8C6XQY3</accession>
<gene>
    <name evidence="4" type="primary">CFAP97</name>
</gene>
<dbReference type="Ensembl" id="ENSNNAT00000018357.1">
    <property type="protein sequence ID" value="ENSNNAP00000017481.1"/>
    <property type="gene ID" value="ENSNNAG00000011733.1"/>
</dbReference>
<dbReference type="PANTHER" id="PTHR23035:SF1">
    <property type="entry name" value="CILIA- AND FLAGELLA-ASSOCIATED PROTEIN 97"/>
    <property type="match status" value="1"/>
</dbReference>
<feature type="compositionally biased region" description="Acidic residues" evidence="3">
    <location>
        <begin position="146"/>
        <end position="156"/>
    </location>
</feature>
<feature type="compositionally biased region" description="Basic and acidic residues" evidence="3">
    <location>
        <begin position="235"/>
        <end position="246"/>
    </location>
</feature>
<reference evidence="4" key="1">
    <citation type="submission" date="2025-08" db="UniProtKB">
        <authorList>
            <consortium name="Ensembl"/>
        </authorList>
    </citation>
    <scope>IDENTIFICATION</scope>
</reference>
<dbReference type="GO" id="GO:0007283">
    <property type="term" value="P:spermatogenesis"/>
    <property type="evidence" value="ECO:0007669"/>
    <property type="project" value="TreeGrafter"/>
</dbReference>
<keyword evidence="5" id="KW-1185">Reference proteome</keyword>
<dbReference type="AlphaFoldDB" id="A0A8C6XQY3"/>
<evidence type="ECO:0000313" key="4">
    <source>
        <dbReference type="Ensembl" id="ENSNNAP00000017481.1"/>
    </source>
</evidence>
<name>A0A8C6XQY3_NAJNA</name>
<feature type="region of interest" description="Disordered" evidence="3">
    <location>
        <begin position="32"/>
        <end position="102"/>
    </location>
</feature>
<feature type="region of interest" description="Disordered" evidence="3">
    <location>
        <begin position="439"/>
        <end position="492"/>
    </location>
</feature>
<evidence type="ECO:0000256" key="1">
    <source>
        <dbReference type="ARBA" id="ARBA00008315"/>
    </source>
</evidence>
<evidence type="ECO:0000313" key="5">
    <source>
        <dbReference type="Proteomes" id="UP000694559"/>
    </source>
</evidence>
<feature type="compositionally biased region" description="Low complexity" evidence="3">
    <location>
        <begin position="455"/>
        <end position="473"/>
    </location>
</feature>
<protein>
    <recommendedName>
        <fullName evidence="2">Cilia- and flagella-associated protein 97</fullName>
    </recommendedName>
</protein>
<dbReference type="GeneTree" id="ENSGT00390000010356"/>
<feature type="compositionally biased region" description="Basic and acidic residues" evidence="3">
    <location>
        <begin position="59"/>
        <end position="94"/>
    </location>
</feature>
<feature type="compositionally biased region" description="Polar residues" evidence="3">
    <location>
        <begin position="222"/>
        <end position="232"/>
    </location>
</feature>